<evidence type="ECO:0000313" key="4">
    <source>
        <dbReference type="Proteomes" id="UP000355283"/>
    </source>
</evidence>
<evidence type="ECO:0000313" key="3">
    <source>
        <dbReference type="EMBL" id="TFJ81503.1"/>
    </source>
</evidence>
<dbReference type="SUPFAM" id="SSF75304">
    <property type="entry name" value="Amidase signature (AS) enzymes"/>
    <property type="match status" value="2"/>
</dbReference>
<reference evidence="3 4" key="1">
    <citation type="submission" date="2019-01" db="EMBL/GenBank/DDBJ databases">
        <title>Nuclear Genome Assembly of the Microalgal Biofuel strain Nannochloropsis salina CCMP1776.</title>
        <authorList>
            <person name="Hovde B."/>
        </authorList>
    </citation>
    <scope>NUCLEOTIDE SEQUENCE [LARGE SCALE GENOMIC DNA]</scope>
    <source>
        <strain evidence="3 4">CCMP1776</strain>
    </source>
</reference>
<protein>
    <recommendedName>
        <fullName evidence="2">Amidase domain-containing protein</fullName>
    </recommendedName>
</protein>
<dbReference type="Proteomes" id="UP000355283">
    <property type="component" value="Unassembled WGS sequence"/>
</dbReference>
<feature type="region of interest" description="Disordered" evidence="1">
    <location>
        <begin position="73"/>
        <end position="94"/>
    </location>
</feature>
<dbReference type="Pfam" id="PF01425">
    <property type="entry name" value="Amidase"/>
    <property type="match status" value="1"/>
</dbReference>
<dbReference type="InterPro" id="IPR036928">
    <property type="entry name" value="AS_sf"/>
</dbReference>
<organism evidence="3 4">
    <name type="scientific">Nannochloropsis salina CCMP1776</name>
    <dbReference type="NCBI Taxonomy" id="1027361"/>
    <lineage>
        <taxon>Eukaryota</taxon>
        <taxon>Sar</taxon>
        <taxon>Stramenopiles</taxon>
        <taxon>Ochrophyta</taxon>
        <taxon>Eustigmatophyceae</taxon>
        <taxon>Eustigmatales</taxon>
        <taxon>Monodopsidaceae</taxon>
        <taxon>Microchloropsis</taxon>
        <taxon>Microchloropsis salina</taxon>
    </lineage>
</organism>
<comment type="caution">
    <text evidence="3">The sequence shown here is derived from an EMBL/GenBank/DDBJ whole genome shotgun (WGS) entry which is preliminary data.</text>
</comment>
<sequence length="328" mass="35751">MDEAKPSTVQAAYSLSATSKGTWWGKTAVEVIEALRDGHVTPLELVDVAEARIRATDDAVNATPVLCPARAREHARRLASSPTTSLPPSPPSSSRRGYLYGLPLLIKDLTPVAGVRFTRGCPLFADVIAPSPSPPFVRRLEEKGGVVLGKTNTPEAKKAHQAYVKDWLGFFQDFDFLLTPAVMLPPFHAELRYPTHVAATPLPSYIDWLRLSSVVTLSCGPSLSLPCGLTRDGRPVGLQIIGPPYSEARMLALAALYETAHPFHSLVPREPFGGGSWTDGRNEERERDVASLVQYQGPRTREEAARLCGVEDIGMEGKQLREGSRSFL</sequence>
<feature type="domain" description="Amidase" evidence="2">
    <location>
        <begin position="156"/>
        <end position="251"/>
    </location>
</feature>
<evidence type="ECO:0000259" key="2">
    <source>
        <dbReference type="Pfam" id="PF01425"/>
    </source>
</evidence>
<dbReference type="PANTHER" id="PTHR11895">
    <property type="entry name" value="TRANSAMIDASE"/>
    <property type="match status" value="1"/>
</dbReference>
<dbReference type="InterPro" id="IPR000120">
    <property type="entry name" value="Amidase"/>
</dbReference>
<accession>A0A4D9CVJ4</accession>
<gene>
    <name evidence="3" type="ORF">NSK_007174</name>
</gene>
<dbReference type="InterPro" id="IPR023631">
    <property type="entry name" value="Amidase_dom"/>
</dbReference>
<dbReference type="AlphaFoldDB" id="A0A4D9CVJ4"/>
<proteinExistence type="predicted"/>
<dbReference type="EMBL" id="SDOX01000126">
    <property type="protein sequence ID" value="TFJ81503.1"/>
    <property type="molecule type" value="Genomic_DNA"/>
</dbReference>
<dbReference type="PANTHER" id="PTHR11895:SF76">
    <property type="entry name" value="INDOLEACETAMIDE HYDROLASE"/>
    <property type="match status" value="1"/>
</dbReference>
<name>A0A4D9CVJ4_9STRA</name>
<dbReference type="GO" id="GO:0003824">
    <property type="term" value="F:catalytic activity"/>
    <property type="evidence" value="ECO:0007669"/>
    <property type="project" value="InterPro"/>
</dbReference>
<evidence type="ECO:0000256" key="1">
    <source>
        <dbReference type="SAM" id="MobiDB-lite"/>
    </source>
</evidence>
<keyword evidence="4" id="KW-1185">Reference proteome</keyword>
<dbReference type="OrthoDB" id="566648at2759"/>
<dbReference type="Gene3D" id="3.90.1300.10">
    <property type="entry name" value="Amidase signature (AS) domain"/>
    <property type="match status" value="2"/>
</dbReference>